<dbReference type="RefSeq" id="WP_379495001.1">
    <property type="nucleotide sequence ID" value="NZ_JBHSAO010000001.1"/>
</dbReference>
<dbReference type="Proteomes" id="UP001595772">
    <property type="component" value="Unassembled WGS sequence"/>
</dbReference>
<dbReference type="EMBL" id="JBHSAO010000001">
    <property type="protein sequence ID" value="MFC4022492.1"/>
    <property type="molecule type" value="Genomic_DNA"/>
</dbReference>
<reference evidence="2" key="1">
    <citation type="journal article" date="2019" name="Int. J. Syst. Evol. Microbiol.">
        <title>The Global Catalogue of Microorganisms (GCM) 10K type strain sequencing project: providing services to taxonomists for standard genome sequencing and annotation.</title>
        <authorList>
            <consortium name="The Broad Institute Genomics Platform"/>
            <consortium name="The Broad Institute Genome Sequencing Center for Infectious Disease"/>
            <person name="Wu L."/>
            <person name="Ma J."/>
        </authorList>
    </citation>
    <scope>NUCLEOTIDE SEQUENCE [LARGE SCALE GENOMIC DNA]</scope>
    <source>
        <strain evidence="2">IBRC-M 10703</strain>
    </source>
</reference>
<comment type="caution">
    <text evidence="1">The sequence shown here is derived from an EMBL/GenBank/DDBJ whole genome shotgun (WGS) entry which is preliminary data.</text>
</comment>
<evidence type="ECO:0008006" key="3">
    <source>
        <dbReference type="Google" id="ProtNLM"/>
    </source>
</evidence>
<evidence type="ECO:0000313" key="1">
    <source>
        <dbReference type="EMBL" id="MFC4022492.1"/>
    </source>
</evidence>
<keyword evidence="2" id="KW-1185">Reference proteome</keyword>
<proteinExistence type="predicted"/>
<protein>
    <recommendedName>
        <fullName evidence="3">DUF4367 domain-containing protein</fullName>
    </recommendedName>
</protein>
<evidence type="ECO:0000313" key="2">
    <source>
        <dbReference type="Proteomes" id="UP001595772"/>
    </source>
</evidence>
<name>A0ABV8GRN1_9BACI</name>
<accession>A0ABV8GRN1</accession>
<gene>
    <name evidence="1" type="ORF">ACFOUV_01510</name>
</gene>
<sequence length="168" mass="18504">MRNPIFILAGLIGLIIVLNGCGLKSEEDALAGAKATAENIFHNESQIETNYELGNNTIYIPEYLEIESSDESNLILVNGDQTYILFRNPIETSQSELNFHAANAENALLLDSFSNEDNFGYIRILPDEGEGYEMQIGVGGVKITTFTTKGKMDADAEELMKMAKSIVM</sequence>
<organism evidence="1 2">
    <name type="scientific">Oceanobacillus longus</name>
    <dbReference type="NCBI Taxonomy" id="930120"/>
    <lineage>
        <taxon>Bacteria</taxon>
        <taxon>Bacillati</taxon>
        <taxon>Bacillota</taxon>
        <taxon>Bacilli</taxon>
        <taxon>Bacillales</taxon>
        <taxon>Bacillaceae</taxon>
        <taxon>Oceanobacillus</taxon>
    </lineage>
</organism>